<gene>
    <name evidence="2" type="ORF">AS030_19500</name>
</gene>
<evidence type="ECO:0000313" key="3">
    <source>
        <dbReference type="Proteomes" id="UP000054099"/>
    </source>
</evidence>
<keyword evidence="1" id="KW-1133">Transmembrane helix</keyword>
<keyword evidence="1" id="KW-0812">Transmembrane</keyword>
<protein>
    <submittedName>
        <fullName evidence="2">Uncharacterized protein</fullName>
    </submittedName>
</protein>
<reference evidence="2 3" key="1">
    <citation type="journal article" date="2014" name="Antonie Van Leeuwenhoek">
        <title>Fictibacillus enclensis sp. nov., isolated from marine sediment.</title>
        <authorList>
            <person name="Dastager S.G."/>
            <person name="Mawlankar R."/>
            <person name="Srinivasan K."/>
            <person name="Tang S.K."/>
            <person name="Lee J.C."/>
            <person name="Ramana V.V."/>
            <person name="Shouche Y.S."/>
        </authorList>
    </citation>
    <scope>NUCLEOTIDE SEQUENCE [LARGE SCALE GENOMIC DNA]</scope>
    <source>
        <strain evidence="2 3">NIO-1003</strain>
    </source>
</reference>
<dbReference type="RefSeq" id="WP_061974809.1">
    <property type="nucleotide sequence ID" value="NZ_FMAV01000004.1"/>
</dbReference>
<proteinExistence type="predicted"/>
<feature type="transmembrane region" description="Helical" evidence="1">
    <location>
        <begin position="59"/>
        <end position="81"/>
    </location>
</feature>
<dbReference type="Proteomes" id="UP000054099">
    <property type="component" value="Unassembled WGS sequence"/>
</dbReference>
<keyword evidence="3" id="KW-1185">Reference proteome</keyword>
<evidence type="ECO:0000313" key="2">
    <source>
        <dbReference type="EMBL" id="KSU81128.1"/>
    </source>
</evidence>
<dbReference type="OrthoDB" id="2991599at2"/>
<feature type="transmembrane region" description="Helical" evidence="1">
    <location>
        <begin position="6"/>
        <end position="22"/>
    </location>
</feature>
<dbReference type="AlphaFoldDB" id="A0A0V8J2R5"/>
<sequence length="82" mass="9447">MKEEGIILTVSVALISLGIYLWRKGNARESFWQAFIETVGDIVLLEIPVFTTFRAWSVFLWFAGLVLFILFILMTVSKLIYT</sequence>
<name>A0A0V8J2R5_9BACL</name>
<accession>A0A0V8J2R5</accession>
<comment type="caution">
    <text evidence="2">The sequence shown here is derived from an EMBL/GenBank/DDBJ whole genome shotgun (WGS) entry which is preliminary data.</text>
</comment>
<organism evidence="2 3">
    <name type="scientific">Fictibacillus enclensis</name>
    <dbReference type="NCBI Taxonomy" id="1017270"/>
    <lineage>
        <taxon>Bacteria</taxon>
        <taxon>Bacillati</taxon>
        <taxon>Bacillota</taxon>
        <taxon>Bacilli</taxon>
        <taxon>Bacillales</taxon>
        <taxon>Fictibacillaceae</taxon>
        <taxon>Fictibacillus</taxon>
    </lineage>
</organism>
<evidence type="ECO:0000256" key="1">
    <source>
        <dbReference type="SAM" id="Phobius"/>
    </source>
</evidence>
<dbReference type="EMBL" id="LNQN01000006">
    <property type="protein sequence ID" value="KSU81128.1"/>
    <property type="molecule type" value="Genomic_DNA"/>
</dbReference>
<keyword evidence="1" id="KW-0472">Membrane</keyword>